<accession>A0AAN8QIA9</accession>
<feature type="repeat" description="ANK" evidence="1">
    <location>
        <begin position="271"/>
        <end position="303"/>
    </location>
</feature>
<feature type="transmembrane region" description="Helical" evidence="3">
    <location>
        <begin position="527"/>
        <end position="549"/>
    </location>
</feature>
<dbReference type="PANTHER" id="PTHR24116:SF1">
    <property type="entry name" value="KINASE D-INTERACTING SUBSTRATE OF 220 KDA ISOFORM X1"/>
    <property type="match status" value="1"/>
</dbReference>
<reference evidence="6 7" key="1">
    <citation type="submission" date="2021-04" db="EMBL/GenBank/DDBJ databases">
        <authorList>
            <person name="De Guttry C."/>
            <person name="Zahm M."/>
            <person name="Klopp C."/>
            <person name="Cabau C."/>
            <person name="Louis A."/>
            <person name="Berthelot C."/>
            <person name="Parey E."/>
            <person name="Roest Crollius H."/>
            <person name="Montfort J."/>
            <person name="Robinson-Rechavi M."/>
            <person name="Bucao C."/>
            <person name="Bouchez O."/>
            <person name="Gislard M."/>
            <person name="Lluch J."/>
            <person name="Milhes M."/>
            <person name="Lampietro C."/>
            <person name="Lopez Roques C."/>
            <person name="Donnadieu C."/>
            <person name="Braasch I."/>
            <person name="Desvignes T."/>
            <person name="Postlethwait J."/>
            <person name="Bobe J."/>
            <person name="Wedekind C."/>
            <person name="Guiguen Y."/>
        </authorList>
    </citation>
    <scope>NUCLEOTIDE SEQUENCE [LARGE SCALE GENOMIC DNA]</scope>
    <source>
        <strain evidence="6">Cs_M1</strain>
        <tissue evidence="6">Blood</tissue>
    </source>
</reference>
<dbReference type="InterPro" id="IPR002110">
    <property type="entry name" value="Ankyrin_rpt"/>
</dbReference>
<dbReference type="InterPro" id="IPR057092">
    <property type="entry name" value="SAM_KIDINS220"/>
</dbReference>
<feature type="repeat" description="ANK" evidence="1">
    <location>
        <begin position="172"/>
        <end position="204"/>
    </location>
</feature>
<feature type="domain" description="Kinase D-interacting substrate of 220 kDa-like SAM" evidence="5">
    <location>
        <begin position="1214"/>
        <end position="1296"/>
    </location>
</feature>
<dbReference type="GO" id="GO:0030165">
    <property type="term" value="F:PDZ domain binding"/>
    <property type="evidence" value="ECO:0007669"/>
    <property type="project" value="TreeGrafter"/>
</dbReference>
<feature type="compositionally biased region" description="Acidic residues" evidence="2">
    <location>
        <begin position="1508"/>
        <end position="1524"/>
    </location>
</feature>
<dbReference type="InterPro" id="IPR011646">
    <property type="entry name" value="KAP_P-loop"/>
</dbReference>
<feature type="repeat" description="ANK" evidence="1">
    <location>
        <begin position="106"/>
        <end position="138"/>
    </location>
</feature>
<feature type="repeat" description="ANK" evidence="1">
    <location>
        <begin position="337"/>
        <end position="369"/>
    </location>
</feature>
<evidence type="ECO:0000259" key="5">
    <source>
        <dbReference type="Pfam" id="PF23307"/>
    </source>
</evidence>
<name>A0AAN8QIA9_9TELE</name>
<feature type="repeat" description="ANK" evidence="1">
    <location>
        <begin position="238"/>
        <end position="270"/>
    </location>
</feature>
<keyword evidence="3" id="KW-0812">Transmembrane</keyword>
<feature type="transmembrane region" description="Helical" evidence="3">
    <location>
        <begin position="662"/>
        <end position="682"/>
    </location>
</feature>
<feature type="repeat" description="ANK" evidence="1">
    <location>
        <begin position="40"/>
        <end position="72"/>
    </location>
</feature>
<dbReference type="InterPro" id="IPR052771">
    <property type="entry name" value="Neurotrophin_sig_adaptor"/>
</dbReference>
<feature type="transmembrane region" description="Helical" evidence="3">
    <location>
        <begin position="694"/>
        <end position="714"/>
    </location>
</feature>
<feature type="region of interest" description="Disordered" evidence="2">
    <location>
        <begin position="1415"/>
        <end position="1560"/>
    </location>
</feature>
<keyword evidence="3" id="KW-1133">Transmembrane helix</keyword>
<evidence type="ECO:0000259" key="4">
    <source>
        <dbReference type="Pfam" id="PF07693"/>
    </source>
</evidence>
<dbReference type="FunFam" id="1.25.40.20:FF:000030">
    <property type="entry name" value="Kinase D-interacting substrate of 220 kDa"/>
    <property type="match status" value="1"/>
</dbReference>
<dbReference type="PROSITE" id="PS50088">
    <property type="entry name" value="ANK_REPEAT"/>
    <property type="match status" value="9"/>
</dbReference>
<feature type="compositionally biased region" description="Polar residues" evidence="2">
    <location>
        <begin position="1631"/>
        <end position="1644"/>
    </location>
</feature>
<dbReference type="EMBL" id="JAGTTL010000020">
    <property type="protein sequence ID" value="KAK6307024.1"/>
    <property type="molecule type" value="Genomic_DNA"/>
</dbReference>
<feature type="transmembrane region" description="Helical" evidence="3">
    <location>
        <begin position="500"/>
        <end position="520"/>
    </location>
</feature>
<sequence>MDTSTSLAIQSLFSYVEEDNVPAIKAYLDKFKEVDSRSENGQTPLMVASEQGSLEMVQELLRRGANVNLDDVDCWTALISAAKEGHVEVVKELLANNASLEHRDMGGWSALMWASYKGRVEVAQLLLGKGASPNITGQYSVYPIIWAAGRGHAEIVHLLIKHGAKVNCSDKYGTTPLIWAARKGHFESVMHLLVNGADVDQEGANSMTALIVAVRGGFNEVVKELLKRNPNVNMTDKDGNTALMIAAKEGYTEIVQDLLDAGTYVNIPDRSGETVLIGAVRGGHVEIVRALLNKYADIDVRGQDSKTALYWAVEKGNATMVRDILQCNPDTESCTKDSETPLIKATKMRNIEIVELLLHRGAKVAAVDKKGDTALHIAIRGRSRKLAELLLRNPKDGRLLYRPNKAGETPYNIDCTHQKSILTQIFGAKHLSPSESDGDMLGYDLYSSALADILSEPTMQPPICVGLYAQWGSGKSFLLKKLEDEMKNFAGQQIEPLFRFSWLVVFLTLLLCGSVALVLGFTVDSRLAVAVSLSLLALLYVFFVLVYYGGHREGENWNWAWVLSTRLARQVGYLELLLKLMFVNPPELPEQTTRALPVRFLFTDYNRLSSVGGETSMAEMIATLSDACEREFGFMASRLFRVFKNEENQGKKWKKTCCVPSFMLFVVTLGCLITAMALLAIFKVQHDNLKVNAVLIAMASMVGMALLLNCRTWWQVADSVLNSQRKRLHSAANKMHKLKSEGFMKVLKQEVELMSKMAKTIDGFTQNQTRMAVIIDGLDACEQDKVLQMLDTVRVLFSKGPFISIFASDPHIIIKAINQNLNSVLKDSNINGHDYMRNIVHLPVFLNSRGLSTTRKLCMATPTPNGDLVNPEGWHEEMDRKLSSNSLADQAKFGSKTALNRRDTYRRRQIQRTVTRQMSFDLTKLLVTEDWFSDISPQTMRRLLNIVSVTGRLLRANHIIFNWDRLASWINMTEEWPYRTSWLILFLEETDGISDQVTLKTIYERISKNIPTTKDVEPLLEIDGDIRSFEVFLSSRTPVLTARDVEMFLPCTVNLDPKLREIIADVRAAREQMHIGGVAYPTLPLQDIPARVPSSFGQHSAACSPTGSYVGSLPPPGLVPSQPHSSYYSMPAPQHPFYTRPYFPHHVYHQPRHQYSSHHHPTLTQSRPSFKAGYPRDPNGLDVIAEDPREGLPSPTTTDPPMGSASEVPGTPVVLLSSLNTDAVCERVKQVDGIDSSMLGQYTATIKKANVNGRVLSQCNLEELKKEMNMNFGDWQLFRGMVMEQRHGEGQRHREGQALQDESRAASEQGSSVVNVETARRQGQGAPHEVGGYSLNLSFEELSNVGLSLEEPTQRHRDTTQHWPVAATHRTPSTSSLNSLESSNDICKLTDKQQAEYRDAYREYIAQMTQLDVAGGGGEKPVQPHPGQFLQSRDARNPEENAKDGSEKDGRKPSFPTKKGAKATDVVDTDAPLDPISEEDEKLDASASKAGGSKVKGPGPRYHKVPSEEEEEEEEEGSGPEESDNTPLLKEGGAQVPSNIALNKKDLSDSGVRSDESFSDHSLREVLVEADEEGVNKPNLIELELEVLVKKRALLPSSLSGLQDSTITRMSICSEASEGSLMASSPDEPWFTSSSSVSNLNRAPSTTTLNNNSNSSNNAATTNTIQDLESSTPVLITTGSSTDSTSTTGPVHNQNLSGIIHKRALGTGEALAGCTGAPDAIVLEDERESVL</sequence>
<dbReference type="GO" id="GO:0019887">
    <property type="term" value="F:protein kinase regulator activity"/>
    <property type="evidence" value="ECO:0007669"/>
    <property type="project" value="TreeGrafter"/>
</dbReference>
<dbReference type="Proteomes" id="UP001356427">
    <property type="component" value="Unassembled WGS sequence"/>
</dbReference>
<organism evidence="6 7">
    <name type="scientific">Coregonus suidteri</name>
    <dbReference type="NCBI Taxonomy" id="861788"/>
    <lineage>
        <taxon>Eukaryota</taxon>
        <taxon>Metazoa</taxon>
        <taxon>Chordata</taxon>
        <taxon>Craniata</taxon>
        <taxon>Vertebrata</taxon>
        <taxon>Euteleostomi</taxon>
        <taxon>Actinopterygii</taxon>
        <taxon>Neopterygii</taxon>
        <taxon>Teleostei</taxon>
        <taxon>Protacanthopterygii</taxon>
        <taxon>Salmoniformes</taxon>
        <taxon>Salmonidae</taxon>
        <taxon>Coregoninae</taxon>
        <taxon>Coregonus</taxon>
    </lineage>
</organism>
<feature type="domain" description="KAP NTPase" evidence="4">
    <location>
        <begin position="443"/>
        <end position="953"/>
    </location>
</feature>
<gene>
    <name evidence="6" type="ORF">J4Q44_G00221720</name>
</gene>
<feature type="region of interest" description="Disordered" evidence="2">
    <location>
        <begin position="1288"/>
        <end position="1313"/>
    </location>
</feature>
<dbReference type="Pfam" id="PF23307">
    <property type="entry name" value="SAM_KIDINS220"/>
    <property type="match status" value="1"/>
</dbReference>
<proteinExistence type="predicted"/>
<evidence type="ECO:0008006" key="8">
    <source>
        <dbReference type="Google" id="ProtNLM"/>
    </source>
</evidence>
<feature type="repeat" description="ANK" evidence="1">
    <location>
        <begin position="205"/>
        <end position="237"/>
    </location>
</feature>
<feature type="repeat" description="ANK" evidence="1">
    <location>
        <begin position="139"/>
        <end position="171"/>
    </location>
</feature>
<feature type="compositionally biased region" description="Basic and acidic residues" evidence="2">
    <location>
        <begin position="1288"/>
        <end position="1305"/>
    </location>
</feature>
<feature type="region of interest" description="Disordered" evidence="2">
    <location>
        <begin position="1623"/>
        <end position="1669"/>
    </location>
</feature>
<dbReference type="Pfam" id="PF13637">
    <property type="entry name" value="Ank_4"/>
    <property type="match status" value="1"/>
</dbReference>
<dbReference type="InterPro" id="IPR036770">
    <property type="entry name" value="Ankyrin_rpt-contain_sf"/>
</dbReference>
<dbReference type="Pfam" id="PF12796">
    <property type="entry name" value="Ank_2"/>
    <property type="match status" value="3"/>
</dbReference>
<feature type="region of interest" description="Disordered" evidence="2">
    <location>
        <begin position="1184"/>
        <end position="1208"/>
    </location>
</feature>
<feature type="compositionally biased region" description="Low complexity" evidence="2">
    <location>
        <begin position="1645"/>
        <end position="1664"/>
    </location>
</feature>
<dbReference type="Pfam" id="PF07693">
    <property type="entry name" value="KAP_NTPase"/>
    <property type="match status" value="1"/>
</dbReference>
<evidence type="ECO:0000256" key="2">
    <source>
        <dbReference type="SAM" id="MobiDB-lite"/>
    </source>
</evidence>
<feature type="compositionally biased region" description="Basic and acidic residues" evidence="2">
    <location>
        <begin position="1543"/>
        <end position="1560"/>
    </location>
</feature>
<keyword evidence="7" id="KW-1185">Reference proteome</keyword>
<feature type="compositionally biased region" description="Basic and acidic residues" evidence="2">
    <location>
        <begin position="1433"/>
        <end position="1452"/>
    </location>
</feature>
<dbReference type="PROSITE" id="PS50297">
    <property type="entry name" value="ANK_REP_REGION"/>
    <property type="match status" value="8"/>
</dbReference>
<evidence type="ECO:0000256" key="1">
    <source>
        <dbReference type="PROSITE-ProRule" id="PRU00023"/>
    </source>
</evidence>
<dbReference type="SUPFAM" id="SSF48403">
    <property type="entry name" value="Ankyrin repeat"/>
    <property type="match status" value="1"/>
</dbReference>
<evidence type="ECO:0000256" key="3">
    <source>
        <dbReference type="SAM" id="Phobius"/>
    </source>
</evidence>
<dbReference type="Pfam" id="PF00023">
    <property type="entry name" value="Ank"/>
    <property type="match status" value="1"/>
</dbReference>
<evidence type="ECO:0000313" key="6">
    <source>
        <dbReference type="EMBL" id="KAK6307024.1"/>
    </source>
</evidence>
<dbReference type="FunFam" id="1.25.40.20:FF:000195">
    <property type="entry name" value="Kinase D-interacting substrate of 220 kDa"/>
    <property type="match status" value="1"/>
</dbReference>
<dbReference type="PANTHER" id="PTHR24116">
    <property type="entry name" value="KINASE D-INTERACTING SUBSTRATE OF 220 KDA"/>
    <property type="match status" value="1"/>
</dbReference>
<dbReference type="Gene3D" id="1.25.40.20">
    <property type="entry name" value="Ankyrin repeat-containing domain"/>
    <property type="match status" value="2"/>
</dbReference>
<feature type="region of interest" description="Disordered" evidence="2">
    <location>
        <begin position="1155"/>
        <end position="1174"/>
    </location>
</feature>
<dbReference type="SMART" id="SM00248">
    <property type="entry name" value="ANK"/>
    <property type="match status" value="11"/>
</dbReference>
<protein>
    <recommendedName>
        <fullName evidence="8">KAP NTPase domain-containing protein</fullName>
    </recommendedName>
</protein>
<comment type="caution">
    <text evidence="6">The sequence shown here is derived from an EMBL/GenBank/DDBJ whole genome shotgun (WGS) entry which is preliminary data.</text>
</comment>
<keyword evidence="1" id="KW-0040">ANK repeat</keyword>
<dbReference type="PRINTS" id="PR01415">
    <property type="entry name" value="ANKYRIN"/>
</dbReference>
<evidence type="ECO:0000313" key="7">
    <source>
        <dbReference type="Proteomes" id="UP001356427"/>
    </source>
</evidence>
<keyword evidence="3" id="KW-0472">Membrane</keyword>
<feature type="repeat" description="ANK" evidence="1">
    <location>
        <begin position="73"/>
        <end position="105"/>
    </location>
</feature>